<comment type="caution">
    <text evidence="1">The sequence shown here is derived from an EMBL/GenBank/DDBJ whole genome shotgun (WGS) entry which is preliminary data.</text>
</comment>
<reference evidence="1 2" key="1">
    <citation type="submission" date="2016-04" db="EMBL/GenBank/DDBJ databases">
        <title>The genome of Intoshia linei affirms orthonectids as highly simplified spiralians.</title>
        <authorList>
            <person name="Mikhailov K.V."/>
            <person name="Slusarev G.S."/>
            <person name="Nikitin M.A."/>
            <person name="Logacheva M.D."/>
            <person name="Penin A."/>
            <person name="Aleoshin V."/>
            <person name="Panchin Y.V."/>
        </authorList>
    </citation>
    <scope>NUCLEOTIDE SEQUENCE [LARGE SCALE GENOMIC DNA]</scope>
    <source>
        <strain evidence="1">Intl2013</strain>
        <tissue evidence="1">Whole animal</tissue>
    </source>
</reference>
<name>A0A177ATD3_9BILA</name>
<sequence>MGSIICRYNSNYEQNAEEQMEKQCLLTQAMECTNPFSPKYCPMDIID</sequence>
<dbReference type="Proteomes" id="UP000078046">
    <property type="component" value="Unassembled WGS sequence"/>
</dbReference>
<dbReference type="EMBL" id="LWCA01001372">
    <property type="protein sequence ID" value="OAF65259.1"/>
    <property type="molecule type" value="Genomic_DNA"/>
</dbReference>
<proteinExistence type="predicted"/>
<protein>
    <submittedName>
        <fullName evidence="1">Uncharacterized protein</fullName>
    </submittedName>
</protein>
<organism evidence="1 2">
    <name type="scientific">Intoshia linei</name>
    <dbReference type="NCBI Taxonomy" id="1819745"/>
    <lineage>
        <taxon>Eukaryota</taxon>
        <taxon>Metazoa</taxon>
        <taxon>Spiralia</taxon>
        <taxon>Lophotrochozoa</taxon>
        <taxon>Mesozoa</taxon>
        <taxon>Orthonectida</taxon>
        <taxon>Rhopaluridae</taxon>
        <taxon>Intoshia</taxon>
    </lineage>
</organism>
<evidence type="ECO:0000313" key="2">
    <source>
        <dbReference type="Proteomes" id="UP000078046"/>
    </source>
</evidence>
<accession>A0A177ATD3</accession>
<dbReference type="AlphaFoldDB" id="A0A177ATD3"/>
<gene>
    <name evidence="1" type="ORF">A3Q56_07029</name>
</gene>
<keyword evidence="2" id="KW-1185">Reference proteome</keyword>
<evidence type="ECO:0000313" key="1">
    <source>
        <dbReference type="EMBL" id="OAF65259.1"/>
    </source>
</evidence>